<reference evidence="1 2" key="1">
    <citation type="journal article" date="2015" name="Proc. Natl. Acad. Sci. U.S.A.">
        <title>The resurrection genome of Boea hygrometrica: A blueprint for survival of dehydration.</title>
        <authorList>
            <person name="Xiao L."/>
            <person name="Yang G."/>
            <person name="Zhang L."/>
            <person name="Yang X."/>
            <person name="Zhao S."/>
            <person name="Ji Z."/>
            <person name="Zhou Q."/>
            <person name="Hu M."/>
            <person name="Wang Y."/>
            <person name="Chen M."/>
            <person name="Xu Y."/>
            <person name="Jin H."/>
            <person name="Xiao X."/>
            <person name="Hu G."/>
            <person name="Bao F."/>
            <person name="Hu Y."/>
            <person name="Wan P."/>
            <person name="Li L."/>
            <person name="Deng X."/>
            <person name="Kuang T."/>
            <person name="Xiang C."/>
            <person name="Zhu J.K."/>
            <person name="Oliver M.J."/>
            <person name="He Y."/>
        </authorList>
    </citation>
    <scope>NUCLEOTIDE SEQUENCE [LARGE SCALE GENOMIC DNA]</scope>
    <source>
        <strain evidence="2">cv. XS01</strain>
    </source>
</reference>
<sequence length="97" mass="10764">MASAVGAVAALFSRPCEHSYGIMRYERLCMWGQRRHCSVGVPEEKHRVLGGGSLACVEAVPWSFSYFDDIGARDEDEEASERVHRFLMVWAAAGSGR</sequence>
<dbReference type="AlphaFoldDB" id="A0A2Z7CJD1"/>
<gene>
    <name evidence="1" type="ORF">F511_05251</name>
</gene>
<proteinExistence type="predicted"/>
<evidence type="ECO:0000313" key="2">
    <source>
        <dbReference type="Proteomes" id="UP000250235"/>
    </source>
</evidence>
<name>A0A2Z7CJD1_9LAMI</name>
<organism evidence="1 2">
    <name type="scientific">Dorcoceras hygrometricum</name>
    <dbReference type="NCBI Taxonomy" id="472368"/>
    <lineage>
        <taxon>Eukaryota</taxon>
        <taxon>Viridiplantae</taxon>
        <taxon>Streptophyta</taxon>
        <taxon>Embryophyta</taxon>
        <taxon>Tracheophyta</taxon>
        <taxon>Spermatophyta</taxon>
        <taxon>Magnoliopsida</taxon>
        <taxon>eudicotyledons</taxon>
        <taxon>Gunneridae</taxon>
        <taxon>Pentapetalae</taxon>
        <taxon>asterids</taxon>
        <taxon>lamiids</taxon>
        <taxon>Lamiales</taxon>
        <taxon>Gesneriaceae</taxon>
        <taxon>Didymocarpoideae</taxon>
        <taxon>Trichosporeae</taxon>
        <taxon>Loxocarpinae</taxon>
        <taxon>Dorcoceras</taxon>
    </lineage>
</organism>
<dbReference type="EMBL" id="KQ995304">
    <property type="protein sequence ID" value="KZV47200.1"/>
    <property type="molecule type" value="Genomic_DNA"/>
</dbReference>
<protein>
    <submittedName>
        <fullName evidence="1">Beta-glucosidase 47-like</fullName>
    </submittedName>
</protein>
<evidence type="ECO:0000313" key="1">
    <source>
        <dbReference type="EMBL" id="KZV47200.1"/>
    </source>
</evidence>
<keyword evidence="2" id="KW-1185">Reference proteome</keyword>
<dbReference type="Proteomes" id="UP000250235">
    <property type="component" value="Unassembled WGS sequence"/>
</dbReference>
<accession>A0A2Z7CJD1</accession>